<evidence type="ECO:0000313" key="6">
    <source>
        <dbReference type="Proteomes" id="UP001310022"/>
    </source>
</evidence>
<dbReference type="InterPro" id="IPR011622">
    <property type="entry name" value="7TMR_DISM_rcpt_extracell_dom2"/>
</dbReference>
<organism evidence="5 6">
    <name type="scientific">Persicobacter diffluens</name>
    <dbReference type="NCBI Taxonomy" id="981"/>
    <lineage>
        <taxon>Bacteria</taxon>
        <taxon>Pseudomonadati</taxon>
        <taxon>Bacteroidota</taxon>
        <taxon>Cytophagia</taxon>
        <taxon>Cytophagales</taxon>
        <taxon>Persicobacteraceae</taxon>
        <taxon>Persicobacter</taxon>
    </lineage>
</organism>
<evidence type="ECO:0008006" key="7">
    <source>
        <dbReference type="Google" id="ProtNLM"/>
    </source>
</evidence>
<feature type="transmembrane region" description="Helical" evidence="2">
    <location>
        <begin position="361"/>
        <end position="381"/>
    </location>
</feature>
<dbReference type="Pfam" id="PF07696">
    <property type="entry name" value="7TMR-DISMED2"/>
    <property type="match status" value="1"/>
</dbReference>
<feature type="domain" description="7TM-DISM receptor extracellular" evidence="4">
    <location>
        <begin position="47"/>
        <end position="168"/>
    </location>
</feature>
<evidence type="ECO:0000256" key="1">
    <source>
        <dbReference type="SAM" id="Coils"/>
    </source>
</evidence>
<feature type="transmembrane region" description="Helical" evidence="2">
    <location>
        <begin position="247"/>
        <end position="268"/>
    </location>
</feature>
<keyword evidence="1" id="KW-0175">Coiled coil</keyword>
<feature type="coiled-coil region" evidence="1">
    <location>
        <begin position="399"/>
        <end position="478"/>
    </location>
</feature>
<dbReference type="RefSeq" id="WP_338237916.1">
    <property type="nucleotide sequence ID" value="NZ_BQKE01000002.1"/>
</dbReference>
<evidence type="ECO:0000259" key="4">
    <source>
        <dbReference type="Pfam" id="PF07696"/>
    </source>
</evidence>
<reference evidence="5 6" key="1">
    <citation type="submission" date="2021-12" db="EMBL/GenBank/DDBJ databases">
        <title>Genome sequencing of bacteria with rrn-lacking chromosome and rrn-plasmid.</title>
        <authorList>
            <person name="Anda M."/>
            <person name="Iwasaki W."/>
        </authorList>
    </citation>
    <scope>NUCLEOTIDE SEQUENCE [LARGE SCALE GENOMIC DNA]</scope>
    <source>
        <strain evidence="5 6">NBRC 15940</strain>
    </source>
</reference>
<keyword evidence="2" id="KW-0472">Membrane</keyword>
<dbReference type="Gene3D" id="2.60.40.2380">
    <property type="match status" value="1"/>
</dbReference>
<evidence type="ECO:0000259" key="3">
    <source>
        <dbReference type="Pfam" id="PF07695"/>
    </source>
</evidence>
<sequence length="604" mass="70929">MYFLLLLLLSSIKQPGFDAHYEQWISPKIGDEFQLHSFKDIPFFIEEEPLNIEDLLSKEYHWRRDSSFSKQKFQEGKTYWARIPIQLPNTGHHSFFLEFLDQSIEEFEIFLPETDAKYTHFQSGAFLPFKQRPLNHKNHAFQINPKAGIFQLIYVKIKAEHPADTHFAIKDATAFIGYSNNEYLYFGLVYGILTALLLYTLLMYIALRDKAYLFLMLYIFSIQLWFFEKDGIGFQFFWNSWPTVNLTIQPLIEYLLIMSALWFHQSFFATKKHFPKVEKYIVRFGILRTSFLVIELLSNNAIIYLRHFDVIPIGLMIYLSARATKKGYYGAPYILAAIMLIGLTLIMRSAINFGWLPLNPITFHSFPTSLILQLAVVLVAINDRVTKIRTAKRTADEALINQQQENLVLEQKVNRELENKVQERTVEIAHKNAELEKAYAAMEAQSQRIMEMNAHLDLDNYSLKKKLKKERNERIKNKHLSYEEFQEIFTDELACHRYLEEVKWQQEYKCSKCRNKKYAPGQKKFSRRCTKCGYHESITANTVFHGIRFPITKAFFLVYVGANNIKMTQEKLAESLEMRLGTVNAFLKKTKEYKGPHSNLLENL</sequence>
<feature type="transmembrane region" description="Helical" evidence="2">
    <location>
        <begin position="333"/>
        <end position="355"/>
    </location>
</feature>
<feature type="transmembrane region" description="Helical" evidence="2">
    <location>
        <begin position="280"/>
        <end position="297"/>
    </location>
</feature>
<dbReference type="AlphaFoldDB" id="A0AAN4VZ11"/>
<dbReference type="Pfam" id="PF07695">
    <property type="entry name" value="7TMR-DISM_7TM"/>
    <property type="match status" value="1"/>
</dbReference>
<proteinExistence type="predicted"/>
<accession>A0AAN4VZ11</accession>
<comment type="caution">
    <text evidence="5">The sequence shown here is derived from an EMBL/GenBank/DDBJ whole genome shotgun (WGS) entry which is preliminary data.</text>
</comment>
<dbReference type="Proteomes" id="UP001310022">
    <property type="component" value="Unassembled WGS sequence"/>
</dbReference>
<feature type="domain" description="7TM-DISM receptor extracellular" evidence="3">
    <location>
        <begin position="182"/>
        <end position="383"/>
    </location>
</feature>
<keyword evidence="2" id="KW-0812">Transmembrane</keyword>
<evidence type="ECO:0000256" key="2">
    <source>
        <dbReference type="SAM" id="Phobius"/>
    </source>
</evidence>
<dbReference type="EMBL" id="BQKE01000002">
    <property type="protein sequence ID" value="GJM62669.1"/>
    <property type="molecule type" value="Genomic_DNA"/>
</dbReference>
<dbReference type="InterPro" id="IPR011623">
    <property type="entry name" value="7TMR_DISM_rcpt_extracell_dom1"/>
</dbReference>
<keyword evidence="2" id="KW-1133">Transmembrane helix</keyword>
<keyword evidence="6" id="KW-1185">Reference proteome</keyword>
<name>A0AAN4VZ11_9BACT</name>
<protein>
    <recommendedName>
        <fullName evidence="7">Receptor</fullName>
    </recommendedName>
</protein>
<gene>
    <name evidence="5" type="ORF">PEDI_32210</name>
</gene>
<evidence type="ECO:0000313" key="5">
    <source>
        <dbReference type="EMBL" id="GJM62669.1"/>
    </source>
</evidence>
<feature type="transmembrane region" description="Helical" evidence="2">
    <location>
        <begin position="303"/>
        <end position="321"/>
    </location>
</feature>
<feature type="transmembrane region" description="Helical" evidence="2">
    <location>
        <begin position="183"/>
        <end position="204"/>
    </location>
</feature>
<feature type="transmembrane region" description="Helical" evidence="2">
    <location>
        <begin position="211"/>
        <end position="227"/>
    </location>
</feature>